<organism evidence="1">
    <name type="scientific">Hexamita inflata</name>
    <dbReference type="NCBI Taxonomy" id="28002"/>
    <lineage>
        <taxon>Eukaryota</taxon>
        <taxon>Metamonada</taxon>
        <taxon>Diplomonadida</taxon>
        <taxon>Hexamitidae</taxon>
        <taxon>Hexamitinae</taxon>
        <taxon>Hexamita</taxon>
    </lineage>
</organism>
<accession>A0AA86RCP4</accession>
<evidence type="ECO:0000313" key="2">
    <source>
        <dbReference type="EMBL" id="CAL6082216.1"/>
    </source>
</evidence>
<gene>
    <name evidence="1" type="ORF">HINF_LOCUS58357</name>
    <name evidence="2" type="ORF">HINF_LOCUS61008</name>
</gene>
<sequence length="303" mass="35475">MKYKAGRIPVYENNSIKTSVANSFYYDKALCGLPVSCFSITLTKQKHGFDIPKQSVYPRNGKAQTSYFRVSVPLQQYNDYLMYKMKDCVEGQVHIVMINPKQKWQYYLFQNNKEFELLQETNDYLSRIKTEGNIIWKSPVYNNITQQFVNLMFLESVDIQNGVWSSVKRNKMGNGVYLQAHPMLDLGCTEQKGMIVYIASIYIIIVTQKIFRGKLNTYILNQLFKNVVIVKYSKQMIYDVKNSGSIYRIQTNRCFDITSRKGPLIYFENIFVLLILPLIPHQNINTIFLSKFQVIEFEILQIQ</sequence>
<reference evidence="2 3" key="2">
    <citation type="submission" date="2024-07" db="EMBL/GenBank/DDBJ databases">
        <authorList>
            <person name="Akdeniz Z."/>
        </authorList>
    </citation>
    <scope>NUCLEOTIDE SEQUENCE [LARGE SCALE GENOMIC DNA]</scope>
</reference>
<comment type="caution">
    <text evidence="1">The sequence shown here is derived from an EMBL/GenBank/DDBJ whole genome shotgun (WGS) entry which is preliminary data.</text>
</comment>
<dbReference type="EMBL" id="CAXDID020000361">
    <property type="protein sequence ID" value="CAL6082216.1"/>
    <property type="molecule type" value="Genomic_DNA"/>
</dbReference>
<reference evidence="1" key="1">
    <citation type="submission" date="2023-06" db="EMBL/GenBank/DDBJ databases">
        <authorList>
            <person name="Kurt Z."/>
        </authorList>
    </citation>
    <scope>NUCLEOTIDE SEQUENCE</scope>
</reference>
<evidence type="ECO:0000313" key="1">
    <source>
        <dbReference type="EMBL" id="CAI9970712.1"/>
    </source>
</evidence>
<name>A0AA86RCP4_9EUKA</name>
<protein>
    <submittedName>
        <fullName evidence="2">Hypothetical_protein</fullName>
    </submittedName>
</protein>
<dbReference type="AlphaFoldDB" id="A0AA86RCP4"/>
<evidence type="ECO:0000313" key="3">
    <source>
        <dbReference type="Proteomes" id="UP001642409"/>
    </source>
</evidence>
<dbReference type="Proteomes" id="UP001642409">
    <property type="component" value="Unassembled WGS sequence"/>
</dbReference>
<dbReference type="EMBL" id="CATOUU010001079">
    <property type="protein sequence ID" value="CAI9970712.1"/>
    <property type="molecule type" value="Genomic_DNA"/>
</dbReference>
<proteinExistence type="predicted"/>
<keyword evidence="3" id="KW-1185">Reference proteome</keyword>